<evidence type="ECO:0000313" key="2">
    <source>
        <dbReference type="Proteomes" id="UP000199529"/>
    </source>
</evidence>
<dbReference type="Proteomes" id="UP000199529">
    <property type="component" value="Unassembled WGS sequence"/>
</dbReference>
<keyword evidence="2" id="KW-1185">Reference proteome</keyword>
<sequence length="91" mass="10436">MVADQAARASRVRPKPFAVERDSGLRDEVVRLLKRGWSPGSIARRLRLDHPDRQAWRVSHEAIYQWVYAQPVSTLHVFAALSCEGWSPAWI</sequence>
<dbReference type="EMBL" id="FNOK01000082">
    <property type="protein sequence ID" value="SDZ49065.1"/>
    <property type="molecule type" value="Genomic_DNA"/>
</dbReference>
<reference evidence="2" key="1">
    <citation type="submission" date="2016-10" db="EMBL/GenBank/DDBJ databases">
        <authorList>
            <person name="Varghese N."/>
            <person name="Submissions S."/>
        </authorList>
    </citation>
    <scope>NUCLEOTIDE SEQUENCE [LARGE SCALE GENOMIC DNA]</scope>
    <source>
        <strain evidence="2">CGMCC 4.3530</strain>
    </source>
</reference>
<organism evidence="1 2">
    <name type="scientific">Saccharopolyspora shandongensis</name>
    <dbReference type="NCBI Taxonomy" id="418495"/>
    <lineage>
        <taxon>Bacteria</taxon>
        <taxon>Bacillati</taxon>
        <taxon>Actinomycetota</taxon>
        <taxon>Actinomycetes</taxon>
        <taxon>Pseudonocardiales</taxon>
        <taxon>Pseudonocardiaceae</taxon>
        <taxon>Saccharopolyspora</taxon>
    </lineage>
</organism>
<protein>
    <recommendedName>
        <fullName evidence="3">Homeodomain-like domain-containing protein</fullName>
    </recommendedName>
</protein>
<dbReference type="STRING" id="418495.SAMN05216215_10827"/>
<evidence type="ECO:0000313" key="1">
    <source>
        <dbReference type="EMBL" id="SDZ49065.1"/>
    </source>
</evidence>
<accession>A0A1H3THE0</accession>
<dbReference type="AlphaFoldDB" id="A0A1H3THE0"/>
<evidence type="ECO:0008006" key="3">
    <source>
        <dbReference type="Google" id="ProtNLM"/>
    </source>
</evidence>
<gene>
    <name evidence="1" type="ORF">SAMN05216215_10827</name>
</gene>
<proteinExistence type="predicted"/>
<name>A0A1H3THE0_9PSEU</name>